<protein>
    <recommendedName>
        <fullName evidence="8">Rhodopsin domain-containing protein</fullName>
    </recommendedName>
</protein>
<dbReference type="Proteomes" id="UP001360953">
    <property type="component" value="Unassembled WGS sequence"/>
</dbReference>
<evidence type="ECO:0000256" key="7">
    <source>
        <dbReference type="SAM" id="Phobius"/>
    </source>
</evidence>
<sequence length="393" mass="44401">MSSEDLEGFLRQPALAPPDGVTPDFDNPPNENALAWFVTTFCMVVATMFFLLRAYGRLFVEKKFGVEEAMMICAYGAYWGTAYTAYALIATPGYFVHTWNLHNGDLVQPLYLILVYGCCYSAVLPLLKTAILLDWCRIFVPSSRSDNPFWWCCVAISIFQCVWGIMCIGLLNGQCSERKAIWEFWLQKKCYSFSNIMLTSASVQVATDIIMALLPHKFIWSLQMSLTRKLGISIIFSVGLVACISACLRLVHTVIFSRTQDNMYYIGPLLFWACAEMTCGFLILSVPCLPKIIKHQREKKSTGPRSYGTRSGSHPKARINSESYYKMQEDGVSMPSIDKSDSQVRLQDVEPATSPVRVTRTTQITVTCDSMSEAQSEVDLRSRVSPWIRQLRD</sequence>
<feature type="transmembrane region" description="Helical" evidence="7">
    <location>
        <begin position="33"/>
        <end position="52"/>
    </location>
</feature>
<evidence type="ECO:0000256" key="4">
    <source>
        <dbReference type="ARBA" id="ARBA00023136"/>
    </source>
</evidence>
<feature type="region of interest" description="Disordered" evidence="6">
    <location>
        <begin position="336"/>
        <end position="356"/>
    </location>
</feature>
<reference evidence="9 10" key="1">
    <citation type="submission" date="2024-04" db="EMBL/GenBank/DDBJ databases">
        <title>Phyllosticta paracitricarpa is synonymous to the EU quarantine fungus P. citricarpa based on phylogenomic analyses.</title>
        <authorList>
            <consortium name="Lawrence Berkeley National Laboratory"/>
            <person name="Van ingen-buijs V.A."/>
            <person name="Van westerhoven A.C."/>
            <person name="Haridas S."/>
            <person name="Skiadas P."/>
            <person name="Martin F."/>
            <person name="Groenewald J.Z."/>
            <person name="Crous P.W."/>
            <person name="Seidl M.F."/>
        </authorList>
    </citation>
    <scope>NUCLEOTIDE SEQUENCE [LARGE SCALE GENOMIC DNA]</scope>
    <source>
        <strain evidence="9 10">CPC 17464</strain>
    </source>
</reference>
<dbReference type="RefSeq" id="XP_066655898.1">
    <property type="nucleotide sequence ID" value="XM_066802972.1"/>
</dbReference>
<keyword evidence="3 7" id="KW-1133">Transmembrane helix</keyword>
<accession>A0ABR1LSR5</accession>
<dbReference type="PANTHER" id="PTHR33048">
    <property type="entry name" value="PTH11-LIKE INTEGRAL MEMBRANE PROTEIN (AFU_ORTHOLOGUE AFUA_5G11245)"/>
    <property type="match status" value="1"/>
</dbReference>
<dbReference type="GeneID" id="92035878"/>
<evidence type="ECO:0000256" key="2">
    <source>
        <dbReference type="ARBA" id="ARBA00022692"/>
    </source>
</evidence>
<keyword evidence="10" id="KW-1185">Reference proteome</keyword>
<feature type="transmembrane region" description="Helical" evidence="7">
    <location>
        <begin position="72"/>
        <end position="89"/>
    </location>
</feature>
<evidence type="ECO:0000313" key="10">
    <source>
        <dbReference type="Proteomes" id="UP001360953"/>
    </source>
</evidence>
<evidence type="ECO:0000256" key="5">
    <source>
        <dbReference type="ARBA" id="ARBA00038359"/>
    </source>
</evidence>
<keyword evidence="4 7" id="KW-0472">Membrane</keyword>
<evidence type="ECO:0000256" key="1">
    <source>
        <dbReference type="ARBA" id="ARBA00004141"/>
    </source>
</evidence>
<organism evidence="9 10">
    <name type="scientific">Phyllosticta citribraziliensis</name>
    <dbReference type="NCBI Taxonomy" id="989973"/>
    <lineage>
        <taxon>Eukaryota</taxon>
        <taxon>Fungi</taxon>
        <taxon>Dikarya</taxon>
        <taxon>Ascomycota</taxon>
        <taxon>Pezizomycotina</taxon>
        <taxon>Dothideomycetes</taxon>
        <taxon>Dothideomycetes incertae sedis</taxon>
        <taxon>Botryosphaeriales</taxon>
        <taxon>Phyllostictaceae</taxon>
        <taxon>Phyllosticta</taxon>
    </lineage>
</organism>
<dbReference type="EMBL" id="JBBPEH010000005">
    <property type="protein sequence ID" value="KAK7538211.1"/>
    <property type="molecule type" value="Genomic_DNA"/>
</dbReference>
<evidence type="ECO:0000256" key="6">
    <source>
        <dbReference type="SAM" id="MobiDB-lite"/>
    </source>
</evidence>
<evidence type="ECO:0000259" key="8">
    <source>
        <dbReference type="Pfam" id="PF20684"/>
    </source>
</evidence>
<name>A0ABR1LSR5_9PEZI</name>
<feature type="region of interest" description="Disordered" evidence="6">
    <location>
        <begin position="299"/>
        <end position="320"/>
    </location>
</feature>
<comment type="subcellular location">
    <subcellularLocation>
        <location evidence="1">Membrane</location>
        <topology evidence="1">Multi-pass membrane protein</topology>
    </subcellularLocation>
</comment>
<comment type="caution">
    <text evidence="9">The sequence shown here is derived from an EMBL/GenBank/DDBJ whole genome shotgun (WGS) entry which is preliminary data.</text>
</comment>
<dbReference type="InterPro" id="IPR052337">
    <property type="entry name" value="SAT4-like"/>
</dbReference>
<keyword evidence="2 7" id="KW-0812">Transmembrane</keyword>
<proteinExistence type="inferred from homology"/>
<feature type="domain" description="Rhodopsin" evidence="8">
    <location>
        <begin position="52"/>
        <end position="294"/>
    </location>
</feature>
<feature type="transmembrane region" description="Helical" evidence="7">
    <location>
        <begin position="148"/>
        <end position="171"/>
    </location>
</feature>
<evidence type="ECO:0000313" key="9">
    <source>
        <dbReference type="EMBL" id="KAK7538211.1"/>
    </source>
</evidence>
<evidence type="ECO:0000256" key="3">
    <source>
        <dbReference type="ARBA" id="ARBA00022989"/>
    </source>
</evidence>
<comment type="similarity">
    <text evidence="5">Belongs to the SAT4 family.</text>
</comment>
<feature type="transmembrane region" description="Helical" evidence="7">
    <location>
        <begin position="234"/>
        <end position="257"/>
    </location>
</feature>
<dbReference type="InterPro" id="IPR049326">
    <property type="entry name" value="Rhodopsin_dom_fungi"/>
</dbReference>
<feature type="transmembrane region" description="Helical" evidence="7">
    <location>
        <begin position="269"/>
        <end position="290"/>
    </location>
</feature>
<gene>
    <name evidence="9" type="ORF">J3D65DRAFT_666915</name>
</gene>
<dbReference type="PANTHER" id="PTHR33048:SF160">
    <property type="entry name" value="SAT4 FAMILY MEMBRANE PROTEIN"/>
    <property type="match status" value="1"/>
</dbReference>
<dbReference type="Pfam" id="PF20684">
    <property type="entry name" value="Fung_rhodopsin"/>
    <property type="match status" value="1"/>
</dbReference>
<feature type="transmembrane region" description="Helical" evidence="7">
    <location>
        <begin position="191"/>
        <end position="214"/>
    </location>
</feature>